<dbReference type="EC" id="2.3.1.48" evidence="2"/>
<feature type="compositionally biased region" description="Basic and acidic residues" evidence="10">
    <location>
        <begin position="634"/>
        <end position="645"/>
    </location>
</feature>
<keyword evidence="4" id="KW-0808">Transferase</keyword>
<dbReference type="GO" id="GO:0008168">
    <property type="term" value="F:methyltransferase activity"/>
    <property type="evidence" value="ECO:0007669"/>
    <property type="project" value="UniProtKB-KW"/>
</dbReference>
<evidence type="ECO:0000256" key="5">
    <source>
        <dbReference type="ARBA" id="ARBA00022853"/>
    </source>
</evidence>
<feature type="compositionally biased region" description="Basic and acidic residues" evidence="10">
    <location>
        <begin position="678"/>
        <end position="689"/>
    </location>
</feature>
<dbReference type="GO" id="GO:0004402">
    <property type="term" value="F:histone acetyltransferase activity"/>
    <property type="evidence" value="ECO:0007669"/>
    <property type="project" value="InterPro"/>
</dbReference>
<evidence type="ECO:0000256" key="1">
    <source>
        <dbReference type="ARBA" id="ARBA00004123"/>
    </source>
</evidence>
<feature type="compositionally biased region" description="Basic and acidic residues" evidence="10">
    <location>
        <begin position="699"/>
        <end position="711"/>
    </location>
</feature>
<feature type="compositionally biased region" description="Low complexity" evidence="10">
    <location>
        <begin position="575"/>
        <end position="586"/>
    </location>
</feature>
<keyword evidence="5" id="KW-0156">Chromatin regulator</keyword>
<feature type="compositionally biased region" description="Basic and acidic residues" evidence="10">
    <location>
        <begin position="899"/>
        <end position="928"/>
    </location>
</feature>
<feature type="compositionally biased region" description="Basic and acidic residues" evidence="10">
    <location>
        <begin position="775"/>
        <end position="787"/>
    </location>
</feature>
<dbReference type="GO" id="GO:0005667">
    <property type="term" value="C:transcription regulator complex"/>
    <property type="evidence" value="ECO:0007669"/>
    <property type="project" value="TreeGrafter"/>
</dbReference>
<evidence type="ECO:0000256" key="7">
    <source>
        <dbReference type="ARBA" id="ARBA00023163"/>
    </source>
</evidence>
<feature type="compositionally biased region" description="Low complexity" evidence="10">
    <location>
        <begin position="603"/>
        <end position="614"/>
    </location>
</feature>
<feature type="compositionally biased region" description="Basic and acidic residues" evidence="10">
    <location>
        <begin position="755"/>
        <end position="767"/>
    </location>
</feature>
<comment type="caution">
    <text evidence="11">The sequence shown here is derived from an EMBL/GenBank/DDBJ whole genome shotgun (WGS) entry which is preliminary data.</text>
</comment>
<dbReference type="Pfam" id="PF00145">
    <property type="entry name" value="DNA_methylase"/>
    <property type="match status" value="1"/>
</dbReference>
<evidence type="ECO:0000256" key="6">
    <source>
        <dbReference type="ARBA" id="ARBA00023015"/>
    </source>
</evidence>
<reference evidence="11" key="1">
    <citation type="submission" date="2022-10" db="EMBL/GenBank/DDBJ databases">
        <authorList>
            <person name="Chen Y."/>
            <person name="Dougan E. K."/>
            <person name="Chan C."/>
            <person name="Rhodes N."/>
            <person name="Thang M."/>
        </authorList>
    </citation>
    <scope>NUCLEOTIDE SEQUENCE</scope>
</reference>
<evidence type="ECO:0000313" key="13">
    <source>
        <dbReference type="Proteomes" id="UP001152797"/>
    </source>
</evidence>
<keyword evidence="7" id="KW-0804">Transcription</keyword>
<evidence type="ECO:0000313" key="12">
    <source>
        <dbReference type="EMBL" id="CAL4800595.1"/>
    </source>
</evidence>
<name>A0A9P1DNF4_9DINO</name>
<comment type="subcellular location">
    <subcellularLocation>
        <location evidence="1">Nucleus</location>
    </subcellularLocation>
</comment>
<dbReference type="EMBL" id="CAMXCT020005780">
    <property type="protein sequence ID" value="CAL1166658.1"/>
    <property type="molecule type" value="Genomic_DNA"/>
</dbReference>
<feature type="compositionally biased region" description="Basic and acidic residues" evidence="10">
    <location>
        <begin position="844"/>
        <end position="855"/>
    </location>
</feature>
<feature type="compositionally biased region" description="Basic and acidic residues" evidence="10">
    <location>
        <begin position="95"/>
        <end position="108"/>
    </location>
</feature>
<dbReference type="InterPro" id="IPR029063">
    <property type="entry name" value="SAM-dependent_MTases_sf"/>
</dbReference>
<evidence type="ECO:0000256" key="3">
    <source>
        <dbReference type="ARBA" id="ARBA00022603"/>
    </source>
</evidence>
<dbReference type="InterPro" id="IPR013178">
    <property type="entry name" value="Histone_AcTrfase_Rtt109/CBP"/>
</dbReference>
<dbReference type="PANTHER" id="PTHR13808:SF1">
    <property type="entry name" value="HISTONE ACETYLTRANSFERASE"/>
    <property type="match status" value="1"/>
</dbReference>
<evidence type="ECO:0000256" key="10">
    <source>
        <dbReference type="SAM" id="MobiDB-lite"/>
    </source>
</evidence>
<dbReference type="GO" id="GO:0005634">
    <property type="term" value="C:nucleus"/>
    <property type="evidence" value="ECO:0007669"/>
    <property type="project" value="UniProtKB-SubCell"/>
</dbReference>
<dbReference type="GO" id="GO:0045944">
    <property type="term" value="P:positive regulation of transcription by RNA polymerase II"/>
    <property type="evidence" value="ECO:0007669"/>
    <property type="project" value="TreeGrafter"/>
</dbReference>
<dbReference type="SUPFAM" id="SSF53335">
    <property type="entry name" value="S-adenosyl-L-methionine-dependent methyltransferases"/>
    <property type="match status" value="1"/>
</dbReference>
<dbReference type="Proteomes" id="UP001152797">
    <property type="component" value="Unassembled WGS sequence"/>
</dbReference>
<dbReference type="GO" id="GO:0003713">
    <property type="term" value="F:transcription coactivator activity"/>
    <property type="evidence" value="ECO:0007669"/>
    <property type="project" value="TreeGrafter"/>
</dbReference>
<evidence type="ECO:0000256" key="8">
    <source>
        <dbReference type="ARBA" id="ARBA00023242"/>
    </source>
</evidence>
<keyword evidence="13" id="KW-1185">Reference proteome</keyword>
<proteinExistence type="predicted"/>
<dbReference type="GO" id="GO:0000123">
    <property type="term" value="C:histone acetyltransferase complex"/>
    <property type="evidence" value="ECO:0007669"/>
    <property type="project" value="TreeGrafter"/>
</dbReference>
<dbReference type="InterPro" id="IPR001525">
    <property type="entry name" value="C5_MeTfrase"/>
</dbReference>
<feature type="compositionally biased region" description="Basic and acidic residues" evidence="10">
    <location>
        <begin position="977"/>
        <end position="989"/>
    </location>
</feature>
<feature type="compositionally biased region" description="Basic and acidic residues" evidence="10">
    <location>
        <begin position="800"/>
        <end position="811"/>
    </location>
</feature>
<dbReference type="EMBL" id="CAMXCT030005780">
    <property type="protein sequence ID" value="CAL4800595.1"/>
    <property type="molecule type" value="Genomic_DNA"/>
</dbReference>
<accession>A0A9P1DNF4</accession>
<dbReference type="PANTHER" id="PTHR13808">
    <property type="entry name" value="CBP/P300-RELATED"/>
    <property type="match status" value="1"/>
</dbReference>
<dbReference type="GO" id="GO:0031490">
    <property type="term" value="F:chromatin DNA binding"/>
    <property type="evidence" value="ECO:0007669"/>
    <property type="project" value="TreeGrafter"/>
</dbReference>
<feature type="compositionally biased region" description="Basic and acidic residues" evidence="10">
    <location>
        <begin position="822"/>
        <end position="833"/>
    </location>
</feature>
<evidence type="ECO:0000256" key="2">
    <source>
        <dbReference type="ARBA" id="ARBA00013184"/>
    </source>
</evidence>
<dbReference type="EMBL" id="CAMXCT010005780">
    <property type="protein sequence ID" value="CAI4013283.1"/>
    <property type="molecule type" value="Genomic_DNA"/>
</dbReference>
<dbReference type="GO" id="GO:0032259">
    <property type="term" value="P:methylation"/>
    <property type="evidence" value="ECO:0007669"/>
    <property type="project" value="UniProtKB-KW"/>
</dbReference>
<organism evidence="11">
    <name type="scientific">Cladocopium goreaui</name>
    <dbReference type="NCBI Taxonomy" id="2562237"/>
    <lineage>
        <taxon>Eukaryota</taxon>
        <taxon>Sar</taxon>
        <taxon>Alveolata</taxon>
        <taxon>Dinophyceae</taxon>
        <taxon>Suessiales</taxon>
        <taxon>Symbiodiniaceae</taxon>
        <taxon>Cladocopium</taxon>
    </lineage>
</organism>
<evidence type="ECO:0000256" key="4">
    <source>
        <dbReference type="ARBA" id="ARBA00022679"/>
    </source>
</evidence>
<protein>
    <recommendedName>
        <fullName evidence="2">histone acetyltransferase</fullName>
        <ecNumber evidence="2">2.3.1.48</ecNumber>
    </recommendedName>
</protein>
<feature type="compositionally biased region" description="Basic and acidic residues" evidence="10">
    <location>
        <begin position="1034"/>
        <end position="1045"/>
    </location>
</feature>
<feature type="region of interest" description="Disordered" evidence="10">
    <location>
        <begin position="565"/>
        <end position="1094"/>
    </location>
</feature>
<comment type="catalytic activity">
    <reaction evidence="9">
        <text>L-lysyl-[protein] + acetyl-CoA = N(6)-acetyl-L-lysyl-[protein] + CoA + H(+)</text>
        <dbReference type="Rhea" id="RHEA:45948"/>
        <dbReference type="Rhea" id="RHEA-COMP:9752"/>
        <dbReference type="Rhea" id="RHEA-COMP:10731"/>
        <dbReference type="ChEBI" id="CHEBI:15378"/>
        <dbReference type="ChEBI" id="CHEBI:29969"/>
        <dbReference type="ChEBI" id="CHEBI:57287"/>
        <dbReference type="ChEBI" id="CHEBI:57288"/>
        <dbReference type="ChEBI" id="CHEBI:61930"/>
        <dbReference type="EC" id="2.3.1.48"/>
    </reaction>
</comment>
<feature type="compositionally biased region" description="Basic and acidic residues" evidence="10">
    <location>
        <begin position="656"/>
        <end position="667"/>
    </location>
</feature>
<keyword evidence="8" id="KW-0539">Nucleus</keyword>
<reference evidence="12 13" key="2">
    <citation type="submission" date="2024-05" db="EMBL/GenBank/DDBJ databases">
        <authorList>
            <person name="Chen Y."/>
            <person name="Shah S."/>
            <person name="Dougan E. K."/>
            <person name="Thang M."/>
            <person name="Chan C."/>
        </authorList>
    </citation>
    <scope>NUCLEOTIDE SEQUENCE [LARGE SCALE GENOMIC DNA]</scope>
</reference>
<sequence>MATDVDAMDHYALLGVGPEGSGLPPMQRVMKLATISIDEVKASYKTALVKATGNPFVLARLSQAFQVLSGDSRKMYDLELLQKAAAVHYSPQAVARDRQERDVSKGEEPPLPPPPDGKMDKSLQAVASSTKEALQAQKALKTMATSQGPELVEVISKLEKCKSQDCIVASDAKDITADFLAPIEKPKDELPLSDIEVYKGILRRLAGMKSSDKVALLAGADSSVTNVVIADTIEAAVGSPEVVNFWQKLQQELLGLAVFEDLSDPSQYDEEIKKLPGSQKQMLLMAFTGSDEPMAWITKRDESSSELVWSAVRVGKQHTNRKRNDKIRLAYADKVGVSFDDEAQKSTTLDIGELSWLGQSLNLAIRRRGDFMLSQSYSGFLGRAQRSIVGEDRVGTQQEIIETAVEAAADHLAGMTLRRGYAHGGVAARGKAAIVAKPVQHHGHDDYGFELVQVTRSGARTGQPILSRMISAFSRMQCGGMNIKQDAIYGMNREPDIHLLFSWIEHVETGVAYSHFDILAPTDENDCDTKGLMWIPSEVAFQEPMSKEFMYRIHDEQQMIEEGKEMELQRQSKCAAQQAAPPAEATQEQEHTAMEPLQHMQNPTAPAEATQEQETAQHEDEQQHASAPAEATQEPEKSQHEDEQQHASAPAEATQEPEKAQNEDEQQHASAPAEATQEPEKSQHEDEQQHASAPAEATQETKKSQHEDEQQHLTAPAEATQKLKHSATEPLQPAPETAHQEDEQQNPTAPAEATQETKKSQHEDEQQHASAPAEATKEPEKAQHEDEQQNPSAPAEATQEPEKAQHEDEQQHASAPAEATQEPEKAQHEDEQQHASAPAEATQEPEKAQNEDEQQHASAPAEATQELKHSATEPLQPAPETAHQEDEQQNPTAPAEATQETKKSQHEDEQQHASEPAEAKQETEKAQNEDEQQNPTAPAEATQKLKHSATEPLQPAPETAHQEDEQQNPTAPAEATQETKKSQHEDEQQHLTAPAEATQKLKHAATKPLQPAPEQAHHEGEQQNPTAPAEATQEPEKAQHEDEQQHATAPAEATQDLKHPATEPLQPASEKAQHEDGQQHPTVRTEATQELKHSAKVSVKVQHIFSVEVDAKKRYKTGKGCSGATYRHGVVDAMEYTNPVVLFFENVIGVADYSKDDKGAKQEPAVKVIEKDLKELGYIFQWSKLNAQNYLLPQRRCRVYGLADLDEGQDSDIFSANMYATLRSMAGETRFNLDDIFDSTIPECAAKGNAEKNVNQALERATFKNGSNNLFVDTSTSSSWEAEYAENICTCIRPSHPIFSVRWNRYVTVAEMFLCQGLWKQDFKEPSAIDHILRKSPSDAQDLAGNAFASTCAQAQLISSLVHAIGWNHVRGIPASKQSSAEVAELPSCSPTFTAKSSECHGPSSFDIYSEVPNCVRAILGIDVRKHTGSKFKVSDGDHRVPLPLLLALESLLMDRIHLGEEVTYDFASSVLIRLVNVWNEQLAQLFAEVGEQGTQVVKAHDELVVAGSSPDCALQEASASHFEVLRSSLHQCKISTNSESLRKPGCIQYAIMSALQYITEPTISKNVP</sequence>
<gene>
    <name evidence="11" type="ORF">C1SCF055_LOCUS38273</name>
</gene>
<evidence type="ECO:0000313" key="11">
    <source>
        <dbReference type="EMBL" id="CAI4013283.1"/>
    </source>
</evidence>
<keyword evidence="3" id="KW-0489">Methyltransferase</keyword>
<dbReference type="Gene3D" id="3.40.50.150">
    <property type="entry name" value="Vaccinia Virus protein VP39"/>
    <property type="match status" value="1"/>
</dbReference>
<evidence type="ECO:0000256" key="9">
    <source>
        <dbReference type="ARBA" id="ARBA00048017"/>
    </source>
</evidence>
<feature type="region of interest" description="Disordered" evidence="10">
    <location>
        <begin position="91"/>
        <end position="122"/>
    </location>
</feature>
<keyword evidence="6" id="KW-0805">Transcription regulation</keyword>
<dbReference type="Gene3D" id="3.90.120.10">
    <property type="entry name" value="DNA Methylase, subunit A, domain 2"/>
    <property type="match status" value="1"/>
</dbReference>